<evidence type="ECO:0000313" key="1">
    <source>
        <dbReference type="EMBL" id="KAG1810342.1"/>
    </source>
</evidence>
<keyword evidence="2" id="KW-1185">Reference proteome</keyword>
<protein>
    <submittedName>
        <fullName evidence="1">Uncharacterized protein</fullName>
    </submittedName>
</protein>
<dbReference type="Proteomes" id="UP000719766">
    <property type="component" value="Unassembled WGS sequence"/>
</dbReference>
<dbReference type="RefSeq" id="XP_041168007.1">
    <property type="nucleotide sequence ID" value="XM_041301287.1"/>
</dbReference>
<dbReference type="Gene3D" id="1.25.40.10">
    <property type="entry name" value="Tetratricopeptide repeat domain"/>
    <property type="match status" value="1"/>
</dbReference>
<sequence length="72" mass="7992">MLLGGLAANSQAWDLFAHMRYVAHPTPDAHLYALVIRTCASTFLSPEPKRALDLWTEMLDAGIVLTEGYTMQ</sequence>
<dbReference type="InterPro" id="IPR011990">
    <property type="entry name" value="TPR-like_helical_dom_sf"/>
</dbReference>
<accession>A0A9P7E479</accession>
<comment type="caution">
    <text evidence="1">The sequence shown here is derived from an EMBL/GenBank/DDBJ whole genome shotgun (WGS) entry which is preliminary data.</text>
</comment>
<name>A0A9P7E479_9AGAM</name>
<proteinExistence type="predicted"/>
<evidence type="ECO:0000313" key="2">
    <source>
        <dbReference type="Proteomes" id="UP000719766"/>
    </source>
</evidence>
<organism evidence="1 2">
    <name type="scientific">Suillus plorans</name>
    <dbReference type="NCBI Taxonomy" id="116603"/>
    <lineage>
        <taxon>Eukaryota</taxon>
        <taxon>Fungi</taxon>
        <taxon>Dikarya</taxon>
        <taxon>Basidiomycota</taxon>
        <taxon>Agaricomycotina</taxon>
        <taxon>Agaricomycetes</taxon>
        <taxon>Agaricomycetidae</taxon>
        <taxon>Boletales</taxon>
        <taxon>Suillineae</taxon>
        <taxon>Suillaceae</taxon>
        <taxon>Suillus</taxon>
    </lineage>
</organism>
<dbReference type="AlphaFoldDB" id="A0A9P7E479"/>
<gene>
    <name evidence="1" type="ORF">HD556DRAFT_1319543</name>
</gene>
<dbReference type="EMBL" id="JABBWE010000001">
    <property type="protein sequence ID" value="KAG1810342.1"/>
    <property type="molecule type" value="Genomic_DNA"/>
</dbReference>
<dbReference type="GeneID" id="64595051"/>
<reference evidence="1" key="1">
    <citation type="journal article" date="2020" name="New Phytol.">
        <title>Comparative genomics reveals dynamic genome evolution in host specialist ectomycorrhizal fungi.</title>
        <authorList>
            <person name="Lofgren L.A."/>
            <person name="Nguyen N.H."/>
            <person name="Vilgalys R."/>
            <person name="Ruytinx J."/>
            <person name="Liao H.L."/>
            <person name="Branco S."/>
            <person name="Kuo A."/>
            <person name="LaButti K."/>
            <person name="Lipzen A."/>
            <person name="Andreopoulos W."/>
            <person name="Pangilinan J."/>
            <person name="Riley R."/>
            <person name="Hundley H."/>
            <person name="Na H."/>
            <person name="Barry K."/>
            <person name="Grigoriev I.V."/>
            <person name="Stajich J.E."/>
            <person name="Kennedy P.G."/>
        </authorList>
    </citation>
    <scope>NUCLEOTIDE SEQUENCE</scope>
    <source>
        <strain evidence="1">S12</strain>
    </source>
</reference>
<dbReference type="OrthoDB" id="5588846at2759"/>